<keyword evidence="9" id="KW-1185">Reference proteome</keyword>
<feature type="domain" description="Major facilitator superfamily (MFS) profile" evidence="7">
    <location>
        <begin position="1"/>
        <end position="189"/>
    </location>
</feature>
<proteinExistence type="predicted"/>
<dbReference type="InterPro" id="IPR020846">
    <property type="entry name" value="MFS_dom"/>
</dbReference>
<name>A0A2N5NCU3_9BACL</name>
<dbReference type="SUPFAM" id="SSF103473">
    <property type="entry name" value="MFS general substrate transporter"/>
    <property type="match status" value="1"/>
</dbReference>
<evidence type="ECO:0000313" key="8">
    <source>
        <dbReference type="EMBL" id="PLT48171.1"/>
    </source>
</evidence>
<organism evidence="8 9">
    <name type="scientific">Paenibacillus pasadenensis</name>
    <dbReference type="NCBI Taxonomy" id="217090"/>
    <lineage>
        <taxon>Bacteria</taxon>
        <taxon>Bacillati</taxon>
        <taxon>Bacillota</taxon>
        <taxon>Bacilli</taxon>
        <taxon>Bacillales</taxon>
        <taxon>Paenibacillaceae</taxon>
        <taxon>Paenibacillus</taxon>
    </lineage>
</organism>
<feature type="transmembrane region" description="Helical" evidence="6">
    <location>
        <begin position="71"/>
        <end position="98"/>
    </location>
</feature>
<dbReference type="RefSeq" id="WP_101807549.1">
    <property type="nucleotide sequence ID" value="NZ_NFEZ01000001.1"/>
</dbReference>
<feature type="transmembrane region" description="Helical" evidence="6">
    <location>
        <begin position="137"/>
        <end position="156"/>
    </location>
</feature>
<dbReference type="EMBL" id="NFEZ01000001">
    <property type="protein sequence ID" value="PLT48171.1"/>
    <property type="molecule type" value="Genomic_DNA"/>
</dbReference>
<feature type="transmembrane region" description="Helical" evidence="6">
    <location>
        <begin position="6"/>
        <end position="29"/>
    </location>
</feature>
<dbReference type="InterPro" id="IPR052528">
    <property type="entry name" value="Sugar_transport-like"/>
</dbReference>
<evidence type="ECO:0000259" key="7">
    <source>
        <dbReference type="PROSITE" id="PS50850"/>
    </source>
</evidence>
<comment type="subcellular location">
    <subcellularLocation>
        <location evidence="1">Cell membrane</location>
        <topology evidence="1">Multi-pass membrane protein</topology>
    </subcellularLocation>
</comment>
<dbReference type="GO" id="GO:0022857">
    <property type="term" value="F:transmembrane transporter activity"/>
    <property type="evidence" value="ECO:0007669"/>
    <property type="project" value="InterPro"/>
</dbReference>
<dbReference type="Gene3D" id="1.20.1250.20">
    <property type="entry name" value="MFS general substrate transporter like domains"/>
    <property type="match status" value="1"/>
</dbReference>
<feature type="transmembrane region" description="Helical" evidence="6">
    <location>
        <begin position="162"/>
        <end position="179"/>
    </location>
</feature>
<evidence type="ECO:0000256" key="6">
    <source>
        <dbReference type="SAM" id="Phobius"/>
    </source>
</evidence>
<dbReference type="PANTHER" id="PTHR23526:SF2">
    <property type="entry name" value="MAJOR FACILITATOR SUPERFAMILY (MFS) PROFILE DOMAIN-CONTAINING PROTEIN"/>
    <property type="match status" value="1"/>
</dbReference>
<dbReference type="AlphaFoldDB" id="A0A2N5NCU3"/>
<feature type="transmembrane region" description="Helical" evidence="6">
    <location>
        <begin position="41"/>
        <end position="59"/>
    </location>
</feature>
<keyword evidence="3 6" id="KW-0812">Transmembrane</keyword>
<dbReference type="Pfam" id="PF07690">
    <property type="entry name" value="MFS_1"/>
    <property type="match status" value="1"/>
</dbReference>
<dbReference type="Proteomes" id="UP000234789">
    <property type="component" value="Unassembled WGS sequence"/>
</dbReference>
<dbReference type="InterPro" id="IPR011701">
    <property type="entry name" value="MFS"/>
</dbReference>
<reference evidence="8 9" key="1">
    <citation type="submission" date="2017-05" db="EMBL/GenBank/DDBJ databases">
        <title>Functional genome analysis of Paenibacillus pasadenensis strain R16: insights on endophytic life style and antifungal activity.</title>
        <authorList>
            <person name="Passera A."/>
            <person name="Marcolungo L."/>
            <person name="Casati P."/>
            <person name="Brasca M."/>
            <person name="Quaglino F."/>
            <person name="Delledonne M."/>
        </authorList>
    </citation>
    <scope>NUCLEOTIDE SEQUENCE [LARGE SCALE GENOMIC DNA]</scope>
    <source>
        <strain evidence="8 9">R16</strain>
    </source>
</reference>
<dbReference type="InterPro" id="IPR036259">
    <property type="entry name" value="MFS_trans_sf"/>
</dbReference>
<gene>
    <name evidence="8" type="ORF">B8V81_0303</name>
</gene>
<sequence length="189" mass="20279">MKRSALRWVMLSQNAMTLGSGIVFPFYLIQIKEIGGGFAEYGIAYGLFTICSAFLNGWFGRSSDRFGRTPLLLAGSWGMAGLFLLFPLATSIAQVYALQIAMGAFGAMQRTCEKALLADLTDGEPGRGEKIGRYQTGIALFSGIAVIAGGFLIDYFTLDLMFYAGSALLLASGLLLLRVDERGEEGQAG</sequence>
<keyword evidence="5 6" id="KW-0472">Membrane</keyword>
<dbReference type="PANTHER" id="PTHR23526">
    <property type="entry name" value="INTEGRAL MEMBRANE TRANSPORT PROTEIN-RELATED"/>
    <property type="match status" value="1"/>
</dbReference>
<evidence type="ECO:0000256" key="3">
    <source>
        <dbReference type="ARBA" id="ARBA00022692"/>
    </source>
</evidence>
<accession>A0A2N5NCU3</accession>
<dbReference type="GO" id="GO:0005886">
    <property type="term" value="C:plasma membrane"/>
    <property type="evidence" value="ECO:0007669"/>
    <property type="project" value="UniProtKB-SubCell"/>
</dbReference>
<keyword evidence="2" id="KW-0813">Transport</keyword>
<evidence type="ECO:0000256" key="2">
    <source>
        <dbReference type="ARBA" id="ARBA00022448"/>
    </source>
</evidence>
<evidence type="ECO:0000256" key="1">
    <source>
        <dbReference type="ARBA" id="ARBA00004651"/>
    </source>
</evidence>
<evidence type="ECO:0000313" key="9">
    <source>
        <dbReference type="Proteomes" id="UP000234789"/>
    </source>
</evidence>
<evidence type="ECO:0000256" key="5">
    <source>
        <dbReference type="ARBA" id="ARBA00023136"/>
    </source>
</evidence>
<comment type="caution">
    <text evidence="8">The sequence shown here is derived from an EMBL/GenBank/DDBJ whole genome shotgun (WGS) entry which is preliminary data.</text>
</comment>
<keyword evidence="4 6" id="KW-1133">Transmembrane helix</keyword>
<dbReference type="PROSITE" id="PS50850">
    <property type="entry name" value="MFS"/>
    <property type="match status" value="1"/>
</dbReference>
<evidence type="ECO:0000256" key="4">
    <source>
        <dbReference type="ARBA" id="ARBA00022989"/>
    </source>
</evidence>
<protein>
    <submittedName>
        <fullName evidence="8">Multidrug resistance protein B</fullName>
    </submittedName>
</protein>